<protein>
    <recommendedName>
        <fullName evidence="7">tRNA (guanosine(18)-2'-O)-methyltransferase</fullName>
        <ecNumber evidence="7">2.1.1.34</ecNumber>
    </recommendedName>
    <alternativeName>
        <fullName evidence="7">tRNA [Gm18] methyltransferase</fullName>
    </alternativeName>
</protein>
<dbReference type="InterPro" id="IPR001537">
    <property type="entry name" value="SpoU_MeTrfase"/>
</dbReference>
<sequence length="225" mass="25738">MNPLLEYLSGFVTPQRWQTMLDVLEHRSRYITVVLEDIFQPHNASAVLRSCDAFGVQDVHIIENRNRYRVNPDVELGTSQWLNLQRYHGNPEPDGNGNTRDALLSLKKQGYRIIATAPSRDALELSQLPLEDGPVALVFGTELTGLSETAFELADQSLRIPMYGFVESFNISVSAALCLYDVTTRLRQSSLPWKLDEHQRAEILHAWLRRSIKKWEVIEASFKEQ</sequence>
<feature type="domain" description="tRNA/rRNA methyltransferase SpoU type" evidence="8">
    <location>
        <begin position="31"/>
        <end position="180"/>
    </location>
</feature>
<comment type="caution">
    <text evidence="7">Lacks conserved residue(s) required for the propagation of feature annotation.</text>
</comment>
<keyword evidence="10" id="KW-1185">Reference proteome</keyword>
<evidence type="ECO:0000259" key="8">
    <source>
        <dbReference type="Pfam" id="PF00588"/>
    </source>
</evidence>
<evidence type="ECO:0000256" key="5">
    <source>
        <dbReference type="ARBA" id="ARBA00022694"/>
    </source>
</evidence>
<name>A0A098QVJ2_9SPIO</name>
<comment type="function">
    <text evidence="7">Catalyzes the 2'-O methylation of guanosine at position 18 in tRNA.</text>
</comment>
<dbReference type="InterPro" id="IPR029028">
    <property type="entry name" value="Alpha/beta_knot_MTases"/>
</dbReference>
<keyword evidence="5 7" id="KW-0819">tRNA processing</keyword>
<evidence type="ECO:0000256" key="3">
    <source>
        <dbReference type="ARBA" id="ARBA00022679"/>
    </source>
</evidence>
<comment type="caution">
    <text evidence="9">The sequence shown here is derived from an EMBL/GenBank/DDBJ whole genome shotgun (WGS) entry which is preliminary data.</text>
</comment>
<dbReference type="EMBL" id="JNUP01000066">
    <property type="protein sequence ID" value="KGE71408.1"/>
    <property type="molecule type" value="Genomic_DNA"/>
</dbReference>
<dbReference type="GO" id="GO:0141100">
    <property type="term" value="F:tRNA (guanine(18)-2'-O)-methyltransferase activity"/>
    <property type="evidence" value="ECO:0007669"/>
    <property type="project" value="UniProtKB-UniRule"/>
</dbReference>
<dbReference type="eggNOG" id="COG0566">
    <property type="taxonomic scope" value="Bacteria"/>
</dbReference>
<evidence type="ECO:0000313" key="9">
    <source>
        <dbReference type="EMBL" id="KGE71408.1"/>
    </source>
</evidence>
<organism evidence="9 10">
    <name type="scientific">Spirochaeta lutea</name>
    <dbReference type="NCBI Taxonomy" id="1480694"/>
    <lineage>
        <taxon>Bacteria</taxon>
        <taxon>Pseudomonadati</taxon>
        <taxon>Spirochaetota</taxon>
        <taxon>Spirochaetia</taxon>
        <taxon>Spirochaetales</taxon>
        <taxon>Spirochaetaceae</taxon>
        <taxon>Spirochaeta</taxon>
    </lineage>
</organism>
<dbReference type="Pfam" id="PF00588">
    <property type="entry name" value="SpoU_methylase"/>
    <property type="match status" value="1"/>
</dbReference>
<dbReference type="GO" id="GO:0002938">
    <property type="term" value="P:tRNA guanine ribose methylation"/>
    <property type="evidence" value="ECO:0007669"/>
    <property type="project" value="UniProtKB-UniRule"/>
</dbReference>
<dbReference type="InterPro" id="IPR029026">
    <property type="entry name" value="tRNA_m1G_MTases_N"/>
</dbReference>
<evidence type="ECO:0000313" key="10">
    <source>
        <dbReference type="Proteomes" id="UP000029692"/>
    </source>
</evidence>
<proteinExistence type="inferred from homology"/>
<dbReference type="AlphaFoldDB" id="A0A098QVJ2"/>
<dbReference type="Proteomes" id="UP000029692">
    <property type="component" value="Unassembled WGS sequence"/>
</dbReference>
<dbReference type="Gene3D" id="3.40.1280.10">
    <property type="match status" value="1"/>
</dbReference>
<reference evidence="9 10" key="1">
    <citation type="submission" date="2014-05" db="EMBL/GenBank/DDBJ databases">
        <title>De novo Genome Sequence of Spirocheata sp.</title>
        <authorList>
            <person name="Shivani Y."/>
            <person name="Subhash Y."/>
            <person name="Tushar L."/>
            <person name="Sasikala C."/>
            <person name="Ramana C.V."/>
        </authorList>
    </citation>
    <scope>NUCLEOTIDE SEQUENCE [LARGE SCALE GENOMIC DNA]</scope>
    <source>
        <strain evidence="9 10">JC230</strain>
    </source>
</reference>
<evidence type="ECO:0000256" key="2">
    <source>
        <dbReference type="ARBA" id="ARBA00022603"/>
    </source>
</evidence>
<evidence type="ECO:0000256" key="1">
    <source>
        <dbReference type="ARBA" id="ARBA00022555"/>
    </source>
</evidence>
<keyword evidence="1 7" id="KW-0820">tRNA-binding</keyword>
<keyword evidence="6 7" id="KW-0694">RNA-binding</keyword>
<dbReference type="STRING" id="1480694.DC28_11465"/>
<comment type="similarity">
    <text evidence="7">Belongs to the class IV-like SAM-binding methyltransferase superfamily. RNA methyltransferase TrmH family.</text>
</comment>
<dbReference type="OrthoDB" id="9794400at2"/>
<dbReference type="PANTHER" id="PTHR43453">
    <property type="entry name" value="RRNA METHYLASE-LIKE"/>
    <property type="match status" value="1"/>
</dbReference>
<dbReference type="PANTHER" id="PTHR43453:SF1">
    <property type="entry name" value="TRNA_RRNA METHYLTRANSFERASE SPOU TYPE DOMAIN-CONTAINING PROTEIN"/>
    <property type="match status" value="1"/>
</dbReference>
<dbReference type="SUPFAM" id="SSF75217">
    <property type="entry name" value="alpha/beta knot"/>
    <property type="match status" value="1"/>
</dbReference>
<keyword evidence="3 7" id="KW-0808">Transferase</keyword>
<dbReference type="GO" id="GO:0000049">
    <property type="term" value="F:tRNA binding"/>
    <property type="evidence" value="ECO:0007669"/>
    <property type="project" value="UniProtKB-UniRule"/>
</dbReference>
<accession>A0A098QVJ2</accession>
<feature type="binding site" evidence="7">
    <location>
        <position position="116"/>
    </location>
    <ligand>
        <name>S-adenosyl-L-methionine</name>
        <dbReference type="ChEBI" id="CHEBI:59789"/>
    </ligand>
</feature>
<evidence type="ECO:0000256" key="7">
    <source>
        <dbReference type="HAMAP-Rule" id="MF_02060"/>
    </source>
</evidence>
<keyword evidence="2 7" id="KW-0489">Methyltransferase</keyword>
<evidence type="ECO:0000256" key="6">
    <source>
        <dbReference type="ARBA" id="ARBA00022884"/>
    </source>
</evidence>
<dbReference type="HAMAP" id="MF_02060">
    <property type="entry name" value="tRNA_methyltr_TrmH"/>
    <property type="match status" value="1"/>
</dbReference>
<feature type="binding site" evidence="7">
    <location>
        <position position="160"/>
    </location>
    <ligand>
        <name>S-adenosyl-L-methionine</name>
        <dbReference type="ChEBI" id="CHEBI:59789"/>
    </ligand>
</feature>
<dbReference type="RefSeq" id="WP_037548619.1">
    <property type="nucleotide sequence ID" value="NZ_JNUP01000066.1"/>
</dbReference>
<dbReference type="InterPro" id="IPR033671">
    <property type="entry name" value="TrmH"/>
</dbReference>
<keyword evidence="4 7" id="KW-0949">S-adenosyl-L-methionine</keyword>
<evidence type="ECO:0000256" key="4">
    <source>
        <dbReference type="ARBA" id="ARBA00022691"/>
    </source>
</evidence>
<gene>
    <name evidence="7" type="primary">trmH</name>
    <name evidence="9" type="ORF">DC28_11465</name>
</gene>
<dbReference type="CDD" id="cd18092">
    <property type="entry name" value="SpoU-like_TrmH"/>
    <property type="match status" value="1"/>
</dbReference>
<dbReference type="EC" id="2.1.1.34" evidence="7"/>
<comment type="catalytic activity">
    <reaction evidence="7">
        <text>guanosine(18) in tRNA + S-adenosyl-L-methionine = 2'-O-methylguanosine(18) in tRNA + S-adenosyl-L-homocysteine + H(+)</text>
        <dbReference type="Rhea" id="RHEA:20077"/>
        <dbReference type="Rhea" id="RHEA-COMP:10190"/>
        <dbReference type="Rhea" id="RHEA-COMP:10192"/>
        <dbReference type="ChEBI" id="CHEBI:15378"/>
        <dbReference type="ChEBI" id="CHEBI:57856"/>
        <dbReference type="ChEBI" id="CHEBI:59789"/>
        <dbReference type="ChEBI" id="CHEBI:74269"/>
        <dbReference type="ChEBI" id="CHEBI:74445"/>
        <dbReference type="EC" id="2.1.1.34"/>
    </reaction>
</comment>